<dbReference type="AlphaFoldDB" id="A0A413VU71"/>
<dbReference type="PANTHER" id="PTHR30032">
    <property type="entry name" value="N-ACETYLMURAMOYL-L-ALANINE AMIDASE-RELATED"/>
    <property type="match status" value="1"/>
</dbReference>
<evidence type="ECO:0000259" key="1">
    <source>
        <dbReference type="Pfam" id="PF08486"/>
    </source>
</evidence>
<reference evidence="2 3" key="1">
    <citation type="submission" date="2018-08" db="EMBL/GenBank/DDBJ databases">
        <title>A genome reference for cultivated species of the human gut microbiota.</title>
        <authorList>
            <person name="Zou Y."/>
            <person name="Xue W."/>
            <person name="Luo G."/>
        </authorList>
    </citation>
    <scope>NUCLEOTIDE SEQUENCE [LARGE SCALE GENOMIC DNA]</scope>
    <source>
        <strain evidence="2 3">AM40-30BH</strain>
    </source>
</reference>
<dbReference type="GO" id="GO:0030288">
    <property type="term" value="C:outer membrane-bounded periplasmic space"/>
    <property type="evidence" value="ECO:0007669"/>
    <property type="project" value="TreeGrafter"/>
</dbReference>
<dbReference type="NCBIfam" id="TIGR02669">
    <property type="entry name" value="SpoIID_LytB"/>
    <property type="match status" value="1"/>
</dbReference>
<dbReference type="RefSeq" id="WP_122201064.1">
    <property type="nucleotide sequence ID" value="NZ_CABJFV010000003.1"/>
</dbReference>
<dbReference type="Pfam" id="PF08486">
    <property type="entry name" value="SpoIID"/>
    <property type="match status" value="1"/>
</dbReference>
<name>A0A413VU71_9BACE</name>
<dbReference type="InterPro" id="IPR051922">
    <property type="entry name" value="Bact_Sporulation_Assoc"/>
</dbReference>
<evidence type="ECO:0000313" key="3">
    <source>
        <dbReference type="Proteomes" id="UP000284379"/>
    </source>
</evidence>
<dbReference type="InterPro" id="IPR013693">
    <property type="entry name" value="SpoIID/LytB_N"/>
</dbReference>
<dbReference type="EMBL" id="QSGO01000003">
    <property type="protein sequence ID" value="RHB37083.1"/>
    <property type="molecule type" value="Genomic_DNA"/>
</dbReference>
<dbReference type="PANTHER" id="PTHR30032:SF4">
    <property type="entry name" value="AMIDASE ENHANCER"/>
    <property type="match status" value="1"/>
</dbReference>
<sequence length="449" mass="51105">MKEPKVHVGILSGQKIEFTLLNTYRMNGAEVSGKQTALFDDGKILWRNHHYEELLFEPLYEATDSFELQDVTIGINFHWERKENQRFQGALKIIIENNTLTGINRVNVEDYLISVISSEMSANASLELLKAHAVISRSWLLNKLTMDNGQLTGDSGQLTVTMQHDSAANCQLSTINCQLIKWYDQEDHTHFDVCADDHCQRYQGITRASTEIVKEAIHATRGQVLTYNGQICDARFSKCCGGAFEEFQYCWEDVKHPYLVKQRDSKTTAFLPDLRMETEAEKWIRSSPEAFCNTTENKILSQVLNNYDQETTDFYRWKVEYTQEELAALIFKRSGIDYGQIIDLIPVERGTSARIVKLKIIGTKKTMTIGKELEIRRTLSPSHLYSSAFVIDKTDIKDTIPGKFILTGAGWGHGVGLCQIGAAVMGEQGYTYDTILLHYYIGAAIEKRY</sequence>
<evidence type="ECO:0000313" key="2">
    <source>
        <dbReference type="EMBL" id="RHB37083.1"/>
    </source>
</evidence>
<dbReference type="Proteomes" id="UP000284379">
    <property type="component" value="Unassembled WGS sequence"/>
</dbReference>
<gene>
    <name evidence="2" type="ORF">DW888_05915</name>
</gene>
<proteinExistence type="predicted"/>
<accession>A0A413VU71</accession>
<organism evidence="2 3">
    <name type="scientific">Bacteroides nordii</name>
    <dbReference type="NCBI Taxonomy" id="291645"/>
    <lineage>
        <taxon>Bacteria</taxon>
        <taxon>Pseudomonadati</taxon>
        <taxon>Bacteroidota</taxon>
        <taxon>Bacteroidia</taxon>
        <taxon>Bacteroidales</taxon>
        <taxon>Bacteroidaceae</taxon>
        <taxon>Bacteroides</taxon>
    </lineage>
</organism>
<protein>
    <submittedName>
        <fullName evidence="2">SpoIID/LytB domain-containing protein</fullName>
    </submittedName>
</protein>
<feature type="domain" description="Sporulation stage II protein D amidase enhancer LytB N-terminal" evidence="1">
    <location>
        <begin position="97"/>
        <end position="227"/>
    </location>
</feature>
<dbReference type="InterPro" id="IPR013486">
    <property type="entry name" value="SpoIID/LytB"/>
</dbReference>
<dbReference type="GO" id="GO:0030435">
    <property type="term" value="P:sporulation resulting in formation of a cellular spore"/>
    <property type="evidence" value="ECO:0007669"/>
    <property type="project" value="InterPro"/>
</dbReference>
<comment type="caution">
    <text evidence="2">The sequence shown here is derived from an EMBL/GenBank/DDBJ whole genome shotgun (WGS) entry which is preliminary data.</text>
</comment>